<reference evidence="4" key="4">
    <citation type="submission" date="2020-05" db="EMBL/GenBank/DDBJ databases">
        <title>Complete genome sequence of Bradyrhizobium diazoefficiens XF3 isolated from soybean nodule.</title>
        <authorList>
            <person name="Noda R."/>
            <person name="Kakizaki K."/>
            <person name="Minamisawa K."/>
        </authorList>
    </citation>
    <scope>NUCLEOTIDE SEQUENCE</scope>
    <source>
        <strain evidence="4">XF3</strain>
    </source>
</reference>
<dbReference type="GeneID" id="92963949"/>
<name>A0A809Y8B8_9BRAD</name>
<evidence type="ECO:0000313" key="2">
    <source>
        <dbReference type="EMBL" id="BCE26180.1"/>
    </source>
</evidence>
<dbReference type="RefSeq" id="WP_223153798.1">
    <property type="nucleotide sequence ID" value="NZ_AJQI01000498.1"/>
</dbReference>
<sequence length="141" mass="15824">MISNEILPMISETLAAMRTHRNRIHRYRRLLETEVAGLDRQYVERRLSEERCALDALVSAIFPLVFKFPKASTPPREIESSGVPEPGATQGEARSALEGSRREAKSGGAFKRACRDQIQHKNGKVRRICAGRTAKISGFFL</sequence>
<evidence type="ECO:0000313" key="7">
    <source>
        <dbReference type="EMBL" id="BCE69842.1"/>
    </source>
</evidence>
<gene>
    <name evidence="10" type="ORF">XF10B_87240</name>
    <name evidence="2" type="ORF">XF1B_88610</name>
    <name evidence="3" type="ORF">XF2B_86890</name>
    <name evidence="4" type="ORF">XF3B_86360</name>
    <name evidence="5" type="ORF">XF4B_87860</name>
    <name evidence="6" type="ORF">XF5B_86660</name>
    <name evidence="7" type="ORF">XF6B_86410</name>
    <name evidence="8" type="ORF">XF8B_86410</name>
    <name evidence="9" type="ORF">XF9B_85740</name>
</gene>
<dbReference type="EMBL" id="AP023095">
    <property type="protein sequence ID" value="BCE61154.1"/>
    <property type="molecule type" value="Genomic_DNA"/>
</dbReference>
<dbReference type="EMBL" id="AP023091">
    <property type="protein sequence ID" value="BCE26180.1"/>
    <property type="molecule type" value="Genomic_DNA"/>
</dbReference>
<reference evidence="5" key="5">
    <citation type="submission" date="2020-05" db="EMBL/GenBank/DDBJ databases">
        <title>Complete genome sequence of Bradyrhizobium diazoefficiens XF4 isolated from soybean nodule.</title>
        <authorList>
            <person name="Noda R."/>
            <person name="Kakizaki K."/>
            <person name="Minamisawa K."/>
        </authorList>
    </citation>
    <scope>NUCLEOTIDE SEQUENCE</scope>
    <source>
        <strain evidence="5">XF4</strain>
    </source>
</reference>
<dbReference type="EMBL" id="AP023093">
    <property type="protein sequence ID" value="BCE43605.1"/>
    <property type="molecule type" value="Genomic_DNA"/>
</dbReference>
<accession>A0A809Y8B8</accession>
<proteinExistence type="predicted"/>
<dbReference type="AlphaFoldDB" id="A0A809Y8B8"/>
<evidence type="ECO:0000313" key="3">
    <source>
        <dbReference type="EMBL" id="BCE34920.1"/>
    </source>
</evidence>
<dbReference type="EMBL" id="AP023094">
    <property type="protein sequence ID" value="BCE52437.1"/>
    <property type="molecule type" value="Genomic_DNA"/>
</dbReference>
<reference evidence="3" key="3">
    <citation type="submission" date="2020-05" db="EMBL/GenBank/DDBJ databases">
        <title>Complete genome sequence of Bradyrhizobium diazoefficiens XF2 isolated from soybean nodule.</title>
        <authorList>
            <person name="Noda R."/>
            <person name="Kakizaki K."/>
            <person name="Minamisawa K."/>
        </authorList>
    </citation>
    <scope>NUCLEOTIDE SEQUENCE</scope>
    <source>
        <strain evidence="3">XF2</strain>
    </source>
</reference>
<reference evidence="6" key="6">
    <citation type="submission" date="2020-05" db="EMBL/GenBank/DDBJ databases">
        <title>Complete genome sequence of Bradyrhizobium diazoefficiens XF5 isolated from soybean nodule.</title>
        <authorList>
            <person name="Noda R."/>
            <person name="Kakizaki K."/>
            <person name="Minamisawa K."/>
        </authorList>
    </citation>
    <scope>NUCLEOTIDE SEQUENCE</scope>
    <source>
        <strain evidence="6">XF5</strain>
    </source>
</reference>
<dbReference type="EMBL" id="AP023092">
    <property type="protein sequence ID" value="BCE34920.1"/>
    <property type="molecule type" value="Genomic_DNA"/>
</dbReference>
<evidence type="ECO:0000313" key="8">
    <source>
        <dbReference type="EMBL" id="BCE78530.1"/>
    </source>
</evidence>
<evidence type="ECO:0000313" key="6">
    <source>
        <dbReference type="EMBL" id="BCE61154.1"/>
    </source>
</evidence>
<dbReference type="EMBL" id="AP023098">
    <property type="protein sequence ID" value="BCE87153.1"/>
    <property type="molecule type" value="Genomic_DNA"/>
</dbReference>
<reference evidence="9" key="9">
    <citation type="submission" date="2020-05" db="EMBL/GenBank/DDBJ databases">
        <title>Complete genome sequence of Bradyrhizobium diazoefficiens XF9 isolated from soybean nodule.</title>
        <authorList>
            <person name="Noda R."/>
            <person name="Kakizaki K."/>
            <person name="Minamisawa K."/>
        </authorList>
    </citation>
    <scope>NUCLEOTIDE SEQUENCE</scope>
    <source>
        <strain evidence="9">XF9</strain>
    </source>
</reference>
<evidence type="ECO:0000313" key="4">
    <source>
        <dbReference type="EMBL" id="BCE43605.1"/>
    </source>
</evidence>
<reference evidence="2" key="1">
    <citation type="submission" date="2020-05" db="EMBL/GenBank/DDBJ databases">
        <title>Complete genome sequence of Bradyrhizobium diazoefficiens XF1 isolated from soybean nodule.</title>
        <authorList>
            <person name="Noda R."/>
            <person name="Kakizaki K."/>
            <person name="Minamisawa K."/>
        </authorList>
    </citation>
    <scope>NUCLEOTIDE SEQUENCE</scope>
    <source>
        <strain evidence="2">XF1</strain>
    </source>
</reference>
<evidence type="ECO:0000256" key="1">
    <source>
        <dbReference type="SAM" id="MobiDB-lite"/>
    </source>
</evidence>
<reference evidence="10" key="2">
    <citation type="submission" date="2020-05" db="EMBL/GenBank/DDBJ databases">
        <title>Complete genome sequence of Bradyrhizobium diazoefficiens XF10 isolated from soybean nodule.</title>
        <authorList>
            <person name="Noda R."/>
            <person name="Kakizaki K."/>
            <person name="Minamisawa K."/>
        </authorList>
    </citation>
    <scope>NUCLEOTIDE SEQUENCE</scope>
    <source>
        <strain evidence="10">XF10</strain>
    </source>
</reference>
<dbReference type="EMBL" id="AP023099">
    <property type="protein sequence ID" value="BCE95926.1"/>
    <property type="molecule type" value="Genomic_DNA"/>
</dbReference>
<dbReference type="EMBL" id="AP023096">
    <property type="protein sequence ID" value="BCE69842.1"/>
    <property type="molecule type" value="Genomic_DNA"/>
</dbReference>
<feature type="region of interest" description="Disordered" evidence="1">
    <location>
        <begin position="71"/>
        <end position="112"/>
    </location>
</feature>
<organism evidence="3">
    <name type="scientific">Bradyrhizobium diazoefficiens</name>
    <dbReference type="NCBI Taxonomy" id="1355477"/>
    <lineage>
        <taxon>Bacteria</taxon>
        <taxon>Pseudomonadati</taxon>
        <taxon>Pseudomonadota</taxon>
        <taxon>Alphaproteobacteria</taxon>
        <taxon>Hyphomicrobiales</taxon>
        <taxon>Nitrobacteraceae</taxon>
        <taxon>Bradyrhizobium</taxon>
    </lineage>
</organism>
<evidence type="ECO:0000313" key="9">
    <source>
        <dbReference type="EMBL" id="BCE87153.1"/>
    </source>
</evidence>
<evidence type="ECO:0000313" key="5">
    <source>
        <dbReference type="EMBL" id="BCE52437.1"/>
    </source>
</evidence>
<reference evidence="8" key="8">
    <citation type="submission" date="2020-05" db="EMBL/GenBank/DDBJ databases">
        <title>Complete genome sequence of Bradyrhizobium diazoefficiens XF8 isolated from soybean nodule.</title>
        <authorList>
            <person name="Noda R."/>
            <person name="Kakizaki K."/>
            <person name="Minamisawa K."/>
        </authorList>
    </citation>
    <scope>NUCLEOTIDE SEQUENCE</scope>
    <source>
        <strain evidence="8">XF8</strain>
    </source>
</reference>
<dbReference type="EMBL" id="AP023097">
    <property type="protein sequence ID" value="BCE78530.1"/>
    <property type="molecule type" value="Genomic_DNA"/>
</dbReference>
<protein>
    <submittedName>
        <fullName evidence="3">Uncharacterized protein</fullName>
    </submittedName>
</protein>
<evidence type="ECO:0000313" key="10">
    <source>
        <dbReference type="EMBL" id="BCE95926.1"/>
    </source>
</evidence>
<reference evidence="7" key="7">
    <citation type="submission" date="2020-05" db="EMBL/GenBank/DDBJ databases">
        <title>Complete genome sequence of Bradyrhizobium diazoefficiens XF6 isolated from soybean nodule.</title>
        <authorList>
            <person name="Noda R."/>
            <person name="Kakizaki K."/>
            <person name="Minamisawa K."/>
        </authorList>
    </citation>
    <scope>NUCLEOTIDE SEQUENCE</scope>
    <source>
        <strain evidence="7">XF6</strain>
    </source>
</reference>